<dbReference type="CDD" id="cd00051">
    <property type="entry name" value="EFh"/>
    <property type="match status" value="1"/>
</dbReference>
<dbReference type="InterPro" id="IPR002048">
    <property type="entry name" value="EF_hand_dom"/>
</dbReference>
<dbReference type="Gene3D" id="1.10.238.10">
    <property type="entry name" value="EF-hand"/>
    <property type="match status" value="1"/>
</dbReference>
<dbReference type="PROSITE" id="PS50222">
    <property type="entry name" value="EF_HAND_2"/>
    <property type="match status" value="2"/>
</dbReference>
<evidence type="ECO:0000256" key="1">
    <source>
        <dbReference type="SAM" id="MobiDB-lite"/>
    </source>
</evidence>
<comment type="caution">
    <text evidence="3">The sequence shown here is derived from an EMBL/GenBank/DDBJ whole genome shotgun (WGS) entry which is preliminary data.</text>
</comment>
<gene>
    <name evidence="3" type="ORF">PoB_007173400</name>
</gene>
<organism evidence="3 4">
    <name type="scientific">Plakobranchus ocellatus</name>
    <dbReference type="NCBI Taxonomy" id="259542"/>
    <lineage>
        <taxon>Eukaryota</taxon>
        <taxon>Metazoa</taxon>
        <taxon>Spiralia</taxon>
        <taxon>Lophotrochozoa</taxon>
        <taxon>Mollusca</taxon>
        <taxon>Gastropoda</taxon>
        <taxon>Heterobranchia</taxon>
        <taxon>Euthyneura</taxon>
        <taxon>Panpulmonata</taxon>
        <taxon>Sacoglossa</taxon>
        <taxon>Placobranchoidea</taxon>
        <taxon>Plakobranchidae</taxon>
        <taxon>Plakobranchus</taxon>
    </lineage>
</organism>
<dbReference type="SUPFAM" id="SSF47473">
    <property type="entry name" value="EF-hand"/>
    <property type="match status" value="1"/>
</dbReference>
<dbReference type="PANTHER" id="PTHR47225">
    <property type="entry name" value="EF-HAND CALCIUM-BINDING DOMAIN-CONTAINING PROTEIN 12"/>
    <property type="match status" value="1"/>
</dbReference>
<proteinExistence type="predicted"/>
<feature type="compositionally biased region" description="Polar residues" evidence="1">
    <location>
        <begin position="242"/>
        <end position="254"/>
    </location>
</feature>
<dbReference type="AlphaFoldDB" id="A0AAV4DM16"/>
<evidence type="ECO:0000313" key="3">
    <source>
        <dbReference type="EMBL" id="GFO45229.1"/>
    </source>
</evidence>
<reference evidence="3 4" key="1">
    <citation type="journal article" date="2021" name="Elife">
        <title>Chloroplast acquisition without the gene transfer in kleptoplastic sea slugs, Plakobranchus ocellatus.</title>
        <authorList>
            <person name="Maeda T."/>
            <person name="Takahashi S."/>
            <person name="Yoshida T."/>
            <person name="Shimamura S."/>
            <person name="Takaki Y."/>
            <person name="Nagai Y."/>
            <person name="Toyoda A."/>
            <person name="Suzuki Y."/>
            <person name="Arimoto A."/>
            <person name="Ishii H."/>
            <person name="Satoh N."/>
            <person name="Nishiyama T."/>
            <person name="Hasebe M."/>
            <person name="Maruyama T."/>
            <person name="Minagawa J."/>
            <person name="Obokata J."/>
            <person name="Shigenobu S."/>
        </authorList>
    </citation>
    <scope>NUCLEOTIDE SEQUENCE [LARGE SCALE GENOMIC DNA]</scope>
</reference>
<evidence type="ECO:0000259" key="2">
    <source>
        <dbReference type="PROSITE" id="PS50222"/>
    </source>
</evidence>
<dbReference type="InterPro" id="IPR011992">
    <property type="entry name" value="EF-hand-dom_pair"/>
</dbReference>
<feature type="domain" description="EF-hand" evidence="2">
    <location>
        <begin position="74"/>
        <end position="109"/>
    </location>
</feature>
<dbReference type="Pfam" id="PF13499">
    <property type="entry name" value="EF-hand_7"/>
    <property type="match status" value="1"/>
</dbReference>
<dbReference type="PANTHER" id="PTHR47225:SF1">
    <property type="entry name" value="EF-HAND CALCIUM-BINDING DOMAIN-CONTAINING PROTEIN 12"/>
    <property type="match status" value="1"/>
</dbReference>
<dbReference type="InterPro" id="IPR042847">
    <property type="entry name" value="EFC12"/>
</dbReference>
<name>A0AAV4DM16_9GAST</name>
<dbReference type="Proteomes" id="UP000735302">
    <property type="component" value="Unassembled WGS sequence"/>
</dbReference>
<keyword evidence="4" id="KW-1185">Reference proteome</keyword>
<sequence length="310" mass="34872">MRQFTLDHGGILNTRDVVGIQRARREDPFSLLIRYLSAMGIRVMDLFRMMDKDNSLHVSRQKFVQGLKRVRVPLDDDDIMLVAKRLQSDKNGFISYQELAATVRNRIREDRLEDKRQEILLKKKKEERRRILQSDRPLNAPSYLPTLYNMYGTNEHVGNALGGGSTSVTPGGRVLSKTDRLFSPSVIGSFSRRGSTFSVLPRITSGGEVHRRKLVGAAGKTSISNSGSPVLNYNLQMHTNYHSPAVSRRSSATTDLGGGRRGSISSLANDLLLKVSGQKKREDSRLPNIQRTKWRQSAQDLLTLKAKKLI</sequence>
<accession>A0AAV4DM16</accession>
<evidence type="ECO:0000313" key="4">
    <source>
        <dbReference type="Proteomes" id="UP000735302"/>
    </source>
</evidence>
<feature type="region of interest" description="Disordered" evidence="1">
    <location>
        <begin position="242"/>
        <end position="261"/>
    </location>
</feature>
<protein>
    <submittedName>
        <fullName evidence="3">Leucine-rich repeat-containing protein 74b-like</fullName>
    </submittedName>
</protein>
<dbReference type="GO" id="GO:0005509">
    <property type="term" value="F:calcium ion binding"/>
    <property type="evidence" value="ECO:0007669"/>
    <property type="project" value="InterPro"/>
</dbReference>
<feature type="domain" description="EF-hand" evidence="2">
    <location>
        <begin position="38"/>
        <end position="73"/>
    </location>
</feature>
<dbReference type="EMBL" id="BLXT01008026">
    <property type="protein sequence ID" value="GFO45229.1"/>
    <property type="molecule type" value="Genomic_DNA"/>
</dbReference>